<dbReference type="FunFam" id="1.10.10.10:FF:000001">
    <property type="entry name" value="LysR family transcriptional regulator"/>
    <property type="match status" value="1"/>
</dbReference>
<protein>
    <submittedName>
        <fullName evidence="6">LysR family transcriptional regulator</fullName>
    </submittedName>
</protein>
<dbReference type="PATRIC" id="fig|186479.3.peg.5005"/>
<evidence type="ECO:0000256" key="1">
    <source>
        <dbReference type="ARBA" id="ARBA00009437"/>
    </source>
</evidence>
<sequence>MLNYHHLRYFWLVAHEGNITRAAQKHNIAQSALSMQINALEAYLGQALFERIGRRLVLTEAGAIALNFADAIFAKGDELLGTFGRLEAPQLSVLRVGALATLSRNFQLGFLRAPLAAPGVEVIIRSGSLDELLGGLRAYTLDVVLSDVAPLRDKTTRWVVHVIDEQPVSLVGQPHARRSEASLETLLRDETLVVPSLQSTIRMGFDALVNRMGLQVQIVAEVDDMAMLRLVAREHAGLSVVPSIVVKDELDSGALVEFVRLPGLAETFFAITMTRSFPNPLLSLVLPRYLPPDEPA</sequence>
<evidence type="ECO:0000313" key="7">
    <source>
        <dbReference type="Proteomes" id="UP000050509"/>
    </source>
</evidence>
<dbReference type="GO" id="GO:0003700">
    <property type="term" value="F:DNA-binding transcription factor activity"/>
    <property type="evidence" value="ECO:0007669"/>
    <property type="project" value="InterPro"/>
</dbReference>
<dbReference type="GO" id="GO:0000976">
    <property type="term" value="F:transcription cis-regulatory region binding"/>
    <property type="evidence" value="ECO:0007669"/>
    <property type="project" value="TreeGrafter"/>
</dbReference>
<keyword evidence="2" id="KW-0805">Transcription regulation</keyword>
<evidence type="ECO:0000259" key="5">
    <source>
        <dbReference type="PROSITE" id="PS50931"/>
    </source>
</evidence>
<feature type="domain" description="HTH lysR-type" evidence="5">
    <location>
        <begin position="2"/>
        <end position="59"/>
    </location>
</feature>
<comment type="caution">
    <text evidence="6">The sequence shown here is derived from an EMBL/GenBank/DDBJ whole genome shotgun (WGS) entry which is preliminary data.</text>
</comment>
<dbReference type="InterPro" id="IPR036388">
    <property type="entry name" value="WH-like_DNA-bd_sf"/>
</dbReference>
<keyword evidence="4" id="KW-0804">Transcription</keyword>
<dbReference type="InterPro" id="IPR036390">
    <property type="entry name" value="WH_DNA-bd_sf"/>
</dbReference>
<evidence type="ECO:0000256" key="3">
    <source>
        <dbReference type="ARBA" id="ARBA00023125"/>
    </source>
</evidence>
<dbReference type="AlphaFoldDB" id="A0A0N8PSR7"/>
<dbReference type="PANTHER" id="PTHR30126:SF98">
    <property type="entry name" value="HTH-TYPE TRANSCRIPTIONAL ACTIVATOR BAUR"/>
    <property type="match status" value="1"/>
</dbReference>
<dbReference type="Gene3D" id="3.40.190.10">
    <property type="entry name" value="Periplasmic binding protein-like II"/>
    <property type="match status" value="2"/>
</dbReference>
<comment type="similarity">
    <text evidence="1">Belongs to the LysR transcriptional regulatory family.</text>
</comment>
<evidence type="ECO:0000256" key="4">
    <source>
        <dbReference type="ARBA" id="ARBA00023163"/>
    </source>
</evidence>
<dbReference type="InterPro" id="IPR000847">
    <property type="entry name" value="LysR_HTH_N"/>
</dbReference>
<keyword evidence="7" id="KW-1185">Reference proteome</keyword>
<gene>
    <name evidence="6" type="ORF">SE17_09430</name>
</gene>
<evidence type="ECO:0000256" key="2">
    <source>
        <dbReference type="ARBA" id="ARBA00023015"/>
    </source>
</evidence>
<organism evidence="6 7">
    <name type="scientific">Kouleothrix aurantiaca</name>
    <dbReference type="NCBI Taxonomy" id="186479"/>
    <lineage>
        <taxon>Bacteria</taxon>
        <taxon>Bacillati</taxon>
        <taxon>Chloroflexota</taxon>
        <taxon>Chloroflexia</taxon>
        <taxon>Chloroflexales</taxon>
        <taxon>Roseiflexineae</taxon>
        <taxon>Roseiflexaceae</taxon>
        <taxon>Kouleothrix</taxon>
    </lineage>
</organism>
<proteinExistence type="inferred from homology"/>
<dbReference type="Pfam" id="PF03466">
    <property type="entry name" value="LysR_substrate"/>
    <property type="match status" value="1"/>
</dbReference>
<dbReference type="Proteomes" id="UP000050509">
    <property type="component" value="Unassembled WGS sequence"/>
</dbReference>
<dbReference type="EMBL" id="LJCR01000248">
    <property type="protein sequence ID" value="KPV53477.1"/>
    <property type="molecule type" value="Genomic_DNA"/>
</dbReference>
<dbReference type="Gene3D" id="1.10.10.10">
    <property type="entry name" value="Winged helix-like DNA-binding domain superfamily/Winged helix DNA-binding domain"/>
    <property type="match status" value="1"/>
</dbReference>
<dbReference type="SUPFAM" id="SSF53850">
    <property type="entry name" value="Periplasmic binding protein-like II"/>
    <property type="match status" value="1"/>
</dbReference>
<dbReference type="InterPro" id="IPR005119">
    <property type="entry name" value="LysR_subst-bd"/>
</dbReference>
<keyword evidence="3" id="KW-0238">DNA-binding</keyword>
<dbReference type="PROSITE" id="PS50931">
    <property type="entry name" value="HTH_LYSR"/>
    <property type="match status" value="1"/>
</dbReference>
<dbReference type="PRINTS" id="PR00039">
    <property type="entry name" value="HTHLYSR"/>
</dbReference>
<dbReference type="PANTHER" id="PTHR30126">
    <property type="entry name" value="HTH-TYPE TRANSCRIPTIONAL REGULATOR"/>
    <property type="match status" value="1"/>
</dbReference>
<dbReference type="Pfam" id="PF00126">
    <property type="entry name" value="HTH_1"/>
    <property type="match status" value="1"/>
</dbReference>
<evidence type="ECO:0000313" key="6">
    <source>
        <dbReference type="EMBL" id="KPV53477.1"/>
    </source>
</evidence>
<accession>A0A0N8PSR7</accession>
<dbReference type="SUPFAM" id="SSF46785">
    <property type="entry name" value="Winged helix' DNA-binding domain"/>
    <property type="match status" value="1"/>
</dbReference>
<reference evidence="6 7" key="1">
    <citation type="submission" date="2015-09" db="EMBL/GenBank/DDBJ databases">
        <title>Draft genome sequence of Kouleothrix aurantiaca JCM 19913.</title>
        <authorList>
            <person name="Hemp J."/>
        </authorList>
    </citation>
    <scope>NUCLEOTIDE SEQUENCE [LARGE SCALE GENOMIC DNA]</scope>
    <source>
        <strain evidence="6 7">COM-B</strain>
    </source>
</reference>
<name>A0A0N8PSR7_9CHLR</name>